<dbReference type="InterPro" id="IPR000182">
    <property type="entry name" value="GNAT_dom"/>
</dbReference>
<feature type="domain" description="N-acetyltransferase" evidence="1">
    <location>
        <begin position="11"/>
        <end position="148"/>
    </location>
</feature>
<keyword evidence="3" id="KW-1185">Reference proteome</keyword>
<dbReference type="Gene3D" id="3.40.630.30">
    <property type="match status" value="1"/>
</dbReference>
<organism evidence="2 3">
    <name type="scientific">Robertmurraya mangrovi</name>
    <dbReference type="NCBI Taxonomy" id="3098077"/>
    <lineage>
        <taxon>Bacteria</taxon>
        <taxon>Bacillati</taxon>
        <taxon>Bacillota</taxon>
        <taxon>Bacilli</taxon>
        <taxon>Bacillales</taxon>
        <taxon>Bacillaceae</taxon>
        <taxon>Robertmurraya</taxon>
    </lineage>
</organism>
<dbReference type="InterPro" id="IPR016181">
    <property type="entry name" value="Acyl_CoA_acyltransferase"/>
</dbReference>
<accession>A0ABU5J3C2</accession>
<evidence type="ECO:0000259" key="1">
    <source>
        <dbReference type="Pfam" id="PF13302"/>
    </source>
</evidence>
<gene>
    <name evidence="2" type="ORF">SM124_19570</name>
</gene>
<name>A0ABU5J3C2_9BACI</name>
<dbReference type="Pfam" id="PF13302">
    <property type="entry name" value="Acetyltransf_3"/>
    <property type="match status" value="1"/>
</dbReference>
<dbReference type="RefSeq" id="WP_322448215.1">
    <property type="nucleotide sequence ID" value="NZ_JAXOFX010000017.1"/>
</dbReference>
<proteinExistence type="predicted"/>
<comment type="caution">
    <text evidence="2">The sequence shown here is derived from an EMBL/GenBank/DDBJ whole genome shotgun (WGS) entry which is preliminary data.</text>
</comment>
<dbReference type="EMBL" id="JAXOFX010000017">
    <property type="protein sequence ID" value="MDZ5473923.1"/>
    <property type="molecule type" value="Genomic_DNA"/>
</dbReference>
<protein>
    <submittedName>
        <fullName evidence="2">GNAT family N-acetyltransferase</fullName>
    </submittedName>
</protein>
<dbReference type="PANTHER" id="PTHR43792">
    <property type="entry name" value="GNAT FAMILY, PUTATIVE (AFU_ORTHOLOGUE AFUA_3G00765)-RELATED-RELATED"/>
    <property type="match status" value="1"/>
</dbReference>
<dbReference type="SUPFAM" id="SSF55729">
    <property type="entry name" value="Acyl-CoA N-acyltransferases (Nat)"/>
    <property type="match status" value="1"/>
</dbReference>
<reference evidence="2 3" key="1">
    <citation type="submission" date="2023-11" db="EMBL/GenBank/DDBJ databases">
        <title>Bacillus jintuensis, isolated from a mudflat on the Beibu Gulf coast.</title>
        <authorList>
            <person name="Li M."/>
        </authorList>
    </citation>
    <scope>NUCLEOTIDE SEQUENCE [LARGE SCALE GENOMIC DNA]</scope>
    <source>
        <strain evidence="2 3">31A1R</strain>
    </source>
</reference>
<dbReference type="Proteomes" id="UP001290455">
    <property type="component" value="Unassembled WGS sequence"/>
</dbReference>
<evidence type="ECO:0000313" key="3">
    <source>
        <dbReference type="Proteomes" id="UP001290455"/>
    </source>
</evidence>
<evidence type="ECO:0000313" key="2">
    <source>
        <dbReference type="EMBL" id="MDZ5473923.1"/>
    </source>
</evidence>
<sequence length="177" mass="21005">MDLSQPFETERLYFRILNMDDLNDVYKQFSDPDMCSYFSEPPVDLNEAKEIIEHYKDPNGKAYLRYGMFDKNTNAFIGTCGYHYWDQTLKQVEIGYDIWKDYWRKGYISEAIPVILNICFQHLNVDHVYVFVHPENSASVRSVEKFAFKYCEPCRKPDDDVTVCMKLVKEDWANLCL</sequence>
<dbReference type="InterPro" id="IPR051531">
    <property type="entry name" value="N-acetyltransferase"/>
</dbReference>